<keyword evidence="5 13" id="KW-0963">Cytoplasm</keyword>
<evidence type="ECO:0000256" key="3">
    <source>
        <dbReference type="ARBA" id="ARBA00005594"/>
    </source>
</evidence>
<keyword evidence="9" id="KW-0862">Zinc</keyword>
<evidence type="ECO:0000256" key="1">
    <source>
        <dbReference type="ARBA" id="ARBA00001947"/>
    </source>
</evidence>
<evidence type="ECO:0000256" key="10">
    <source>
        <dbReference type="ARBA" id="ARBA00022840"/>
    </source>
</evidence>
<feature type="binding site" evidence="13">
    <location>
        <position position="271"/>
    </location>
    <ligand>
        <name>ATP</name>
        <dbReference type="ChEBI" id="CHEBI:30616"/>
    </ligand>
</feature>
<keyword evidence="12 13" id="KW-0030">Aminoacyl-tRNA synthetase</keyword>
<evidence type="ECO:0000256" key="8">
    <source>
        <dbReference type="ARBA" id="ARBA00022741"/>
    </source>
</evidence>
<dbReference type="Gene3D" id="1.20.120.1910">
    <property type="entry name" value="Cysteine-tRNA ligase, C-terminal anti-codon recognition domain"/>
    <property type="match status" value="1"/>
</dbReference>
<dbReference type="Pfam" id="PF01406">
    <property type="entry name" value="tRNA-synt_1e"/>
    <property type="match status" value="1"/>
</dbReference>
<comment type="caution">
    <text evidence="16">The sequence shown here is derived from an EMBL/GenBank/DDBJ whole genome shotgun (WGS) entry which is preliminary data.</text>
</comment>
<dbReference type="InterPro" id="IPR014729">
    <property type="entry name" value="Rossmann-like_a/b/a_fold"/>
</dbReference>
<evidence type="ECO:0000256" key="4">
    <source>
        <dbReference type="ARBA" id="ARBA00011245"/>
    </source>
</evidence>
<feature type="short sequence motif" description="'KMSKS' region" evidence="13">
    <location>
        <begin position="268"/>
        <end position="272"/>
    </location>
</feature>
<comment type="cofactor">
    <cofactor evidence="1">
        <name>Zn(2+)</name>
        <dbReference type="ChEBI" id="CHEBI:29105"/>
    </cofactor>
</comment>
<dbReference type="InterPro" id="IPR024909">
    <property type="entry name" value="Cys-tRNA/MSH_ligase"/>
</dbReference>
<feature type="short sequence motif" description="'HIGH' region" evidence="13">
    <location>
        <begin position="30"/>
        <end position="40"/>
    </location>
</feature>
<dbReference type="EMBL" id="PFUT01000030">
    <property type="protein sequence ID" value="PJB09160.1"/>
    <property type="molecule type" value="Genomic_DNA"/>
</dbReference>
<feature type="domain" description="Cysteinyl-tRNA synthetase class Ia DALR" evidence="15">
    <location>
        <begin position="356"/>
        <end position="419"/>
    </location>
</feature>
<dbReference type="InterPro" id="IPR009080">
    <property type="entry name" value="tRNAsynth_Ia_anticodon-bd"/>
</dbReference>
<evidence type="ECO:0000256" key="11">
    <source>
        <dbReference type="ARBA" id="ARBA00022917"/>
    </source>
</evidence>
<dbReference type="InterPro" id="IPR032678">
    <property type="entry name" value="tRNA-synt_1_cat_dom"/>
</dbReference>
<gene>
    <name evidence="13" type="primary">cysS</name>
    <name evidence="16" type="ORF">CO121_01440</name>
</gene>
<dbReference type="GO" id="GO:0046872">
    <property type="term" value="F:metal ion binding"/>
    <property type="evidence" value="ECO:0007669"/>
    <property type="project" value="UniProtKB-KW"/>
</dbReference>
<dbReference type="Pfam" id="PF09190">
    <property type="entry name" value="DALR_2"/>
    <property type="match status" value="1"/>
</dbReference>
<dbReference type="PRINTS" id="PR00983">
    <property type="entry name" value="TRNASYNTHCYS"/>
</dbReference>
<dbReference type="Proteomes" id="UP000229156">
    <property type="component" value="Unassembled WGS sequence"/>
</dbReference>
<dbReference type="SUPFAM" id="SSF52374">
    <property type="entry name" value="Nucleotidylyl transferase"/>
    <property type="match status" value="1"/>
</dbReference>
<dbReference type="SMART" id="SM00840">
    <property type="entry name" value="DALR_2"/>
    <property type="match status" value="1"/>
</dbReference>
<evidence type="ECO:0000259" key="15">
    <source>
        <dbReference type="SMART" id="SM00840"/>
    </source>
</evidence>
<dbReference type="InterPro" id="IPR015273">
    <property type="entry name" value="Cys-tRNA-synt_Ia_DALR"/>
</dbReference>
<evidence type="ECO:0000256" key="13">
    <source>
        <dbReference type="HAMAP-Rule" id="MF_00041"/>
    </source>
</evidence>
<evidence type="ECO:0000313" key="16">
    <source>
        <dbReference type="EMBL" id="PJB09160.1"/>
    </source>
</evidence>
<comment type="subunit">
    <text evidence="4 13">Monomer.</text>
</comment>
<feature type="coiled-coil region" evidence="14">
    <location>
        <begin position="318"/>
        <end position="352"/>
    </location>
</feature>
<keyword evidence="10 13" id="KW-0067">ATP-binding</keyword>
<keyword evidence="14" id="KW-0175">Coiled coil</keyword>
<dbReference type="HAMAP" id="MF_00041">
    <property type="entry name" value="Cys_tRNA_synth"/>
    <property type="match status" value="1"/>
</dbReference>
<evidence type="ECO:0000256" key="14">
    <source>
        <dbReference type="SAM" id="Coils"/>
    </source>
</evidence>
<comment type="similarity">
    <text evidence="3 13">Belongs to the class-I aminoacyl-tRNA synthetase family.</text>
</comment>
<evidence type="ECO:0000256" key="5">
    <source>
        <dbReference type="ARBA" id="ARBA00022490"/>
    </source>
</evidence>
<dbReference type="Gene3D" id="3.40.50.620">
    <property type="entry name" value="HUPs"/>
    <property type="match status" value="1"/>
</dbReference>
<comment type="caution">
    <text evidence="13">Lacks conserved residue(s) required for the propagation of feature annotation.</text>
</comment>
<protein>
    <recommendedName>
        <fullName evidence="13">Cysteine--tRNA ligase</fullName>
        <ecNumber evidence="13">6.1.1.16</ecNumber>
    </recommendedName>
    <alternativeName>
        <fullName evidence="13">Cysteinyl-tRNA synthetase</fullName>
        <shortName evidence="13">CysRS</shortName>
    </alternativeName>
</protein>
<dbReference type="GO" id="GO:0004817">
    <property type="term" value="F:cysteine-tRNA ligase activity"/>
    <property type="evidence" value="ECO:0007669"/>
    <property type="project" value="UniProtKB-UniRule"/>
</dbReference>
<dbReference type="AlphaFoldDB" id="A0A2M7ZUZ7"/>
<comment type="catalytic activity">
    <reaction evidence="13">
        <text>tRNA(Cys) + L-cysteine + ATP = L-cysteinyl-tRNA(Cys) + AMP + diphosphate</text>
        <dbReference type="Rhea" id="RHEA:17773"/>
        <dbReference type="Rhea" id="RHEA-COMP:9661"/>
        <dbReference type="Rhea" id="RHEA-COMP:9679"/>
        <dbReference type="ChEBI" id="CHEBI:30616"/>
        <dbReference type="ChEBI" id="CHEBI:33019"/>
        <dbReference type="ChEBI" id="CHEBI:35235"/>
        <dbReference type="ChEBI" id="CHEBI:78442"/>
        <dbReference type="ChEBI" id="CHEBI:78517"/>
        <dbReference type="ChEBI" id="CHEBI:456215"/>
        <dbReference type="EC" id="6.1.1.16"/>
    </reaction>
</comment>
<keyword evidence="8 13" id="KW-0547">Nucleotide-binding</keyword>
<evidence type="ECO:0000256" key="2">
    <source>
        <dbReference type="ARBA" id="ARBA00004496"/>
    </source>
</evidence>
<dbReference type="PANTHER" id="PTHR10890:SF3">
    <property type="entry name" value="CYSTEINE--TRNA LIGASE, CYTOPLASMIC"/>
    <property type="match status" value="1"/>
</dbReference>
<comment type="subcellular location">
    <subcellularLocation>
        <location evidence="2 13">Cytoplasm</location>
    </subcellularLocation>
</comment>
<organism evidence="16 17">
    <name type="scientific">bacterium (Candidatus Gribaldobacteria) CG_4_9_14_3_um_filter_36_15</name>
    <dbReference type="NCBI Taxonomy" id="2014269"/>
    <lineage>
        <taxon>Bacteria</taxon>
        <taxon>Candidatus Gribaldobacteria</taxon>
    </lineage>
</organism>
<dbReference type="GO" id="GO:0006423">
    <property type="term" value="P:cysteinyl-tRNA aminoacylation"/>
    <property type="evidence" value="ECO:0007669"/>
    <property type="project" value="UniProtKB-UniRule"/>
</dbReference>
<dbReference type="GO" id="GO:0005737">
    <property type="term" value="C:cytoplasm"/>
    <property type="evidence" value="ECO:0007669"/>
    <property type="project" value="UniProtKB-SubCell"/>
</dbReference>
<evidence type="ECO:0000256" key="12">
    <source>
        <dbReference type="ARBA" id="ARBA00023146"/>
    </source>
</evidence>
<keyword evidence="11 13" id="KW-0648">Protein biosynthesis</keyword>
<accession>A0A2M7ZUZ7</accession>
<dbReference type="SUPFAM" id="SSF47323">
    <property type="entry name" value="Anticodon-binding domain of a subclass of class I aminoacyl-tRNA synthetases"/>
    <property type="match status" value="1"/>
</dbReference>
<keyword evidence="7" id="KW-0479">Metal-binding</keyword>
<dbReference type="InterPro" id="IPR056411">
    <property type="entry name" value="CysS_C"/>
</dbReference>
<dbReference type="NCBIfam" id="TIGR00435">
    <property type="entry name" value="cysS"/>
    <property type="match status" value="1"/>
</dbReference>
<name>A0A2M7ZUZ7_9BACT</name>
<dbReference type="Pfam" id="PF23493">
    <property type="entry name" value="CysS_C"/>
    <property type="match status" value="1"/>
</dbReference>
<sequence length="473" mass="56027">MLKFYNTLSRKKEVFRPLKKGRINLFVCGPTVYDFPHLGHARTYISFDMIVKYLRHQGYKVFYLQNITDIDDKIIKRAKEKKKSWLQIARFFEKEYYKGMKSLKVDSITKYARATDYIKEIQSQVKRLLKKGYGYSIKDGIYYDIKRFKDYGKLSRRTALGTEDAISRIDESKEKRNKGDFCLWKFRKAGEPSWPSPWDNGGRPGWHIEDTAITEKHFGYCYDVHGGARDLIFPHHEAEIAQMQAISGKKPLVRYWMHTGFLTIKGRKMSKSLGNFITLKDFFNKWSSRERSRATEILRFIIFSSHYRSPFDYSPNLAKEAEANLKRLEEFLNRLRGVRNSLKESHKKLIENFEEKFLNSLENDFNTPKAKALIFDFIASVNKKIEEGKISKKEARKIYRFFKEINEIFGILDFKKIEKKKIVPEKIRKLIELREKMRTQKKWEGADELRRKIQKLGYKIKDTKDGPKVSGLI</sequence>
<evidence type="ECO:0000256" key="6">
    <source>
        <dbReference type="ARBA" id="ARBA00022598"/>
    </source>
</evidence>
<dbReference type="PANTHER" id="PTHR10890">
    <property type="entry name" value="CYSTEINYL-TRNA SYNTHETASE"/>
    <property type="match status" value="1"/>
</dbReference>
<keyword evidence="6 13" id="KW-0436">Ligase</keyword>
<dbReference type="GO" id="GO:0005524">
    <property type="term" value="F:ATP binding"/>
    <property type="evidence" value="ECO:0007669"/>
    <property type="project" value="UniProtKB-UniRule"/>
</dbReference>
<evidence type="ECO:0000313" key="17">
    <source>
        <dbReference type="Proteomes" id="UP000229156"/>
    </source>
</evidence>
<dbReference type="InterPro" id="IPR015803">
    <property type="entry name" value="Cys-tRNA-ligase"/>
</dbReference>
<dbReference type="EC" id="6.1.1.16" evidence="13"/>
<proteinExistence type="inferred from homology"/>
<evidence type="ECO:0000256" key="9">
    <source>
        <dbReference type="ARBA" id="ARBA00022833"/>
    </source>
</evidence>
<dbReference type="CDD" id="cd00672">
    <property type="entry name" value="CysRS_core"/>
    <property type="match status" value="1"/>
</dbReference>
<reference evidence="17" key="1">
    <citation type="submission" date="2017-09" db="EMBL/GenBank/DDBJ databases">
        <title>Depth-based differentiation of microbial function through sediment-hosted aquifers and enrichment of novel symbionts in the deep terrestrial subsurface.</title>
        <authorList>
            <person name="Probst A.J."/>
            <person name="Ladd B."/>
            <person name="Jarett J.K."/>
            <person name="Geller-Mcgrath D.E."/>
            <person name="Sieber C.M.K."/>
            <person name="Emerson J.B."/>
            <person name="Anantharaman K."/>
            <person name="Thomas B.C."/>
            <person name="Malmstrom R."/>
            <person name="Stieglmeier M."/>
            <person name="Klingl A."/>
            <person name="Woyke T."/>
            <person name="Ryan C.M."/>
            <person name="Banfield J.F."/>
        </authorList>
    </citation>
    <scope>NUCLEOTIDE SEQUENCE [LARGE SCALE GENOMIC DNA]</scope>
</reference>
<evidence type="ECO:0000256" key="7">
    <source>
        <dbReference type="ARBA" id="ARBA00022723"/>
    </source>
</evidence>